<accession>A0ACB9KKH1</accession>
<evidence type="ECO:0000313" key="2">
    <source>
        <dbReference type="Proteomes" id="UP000828941"/>
    </source>
</evidence>
<proteinExistence type="predicted"/>
<name>A0ACB9KKH1_BAUVA</name>
<comment type="caution">
    <text evidence="1">The sequence shown here is derived from an EMBL/GenBank/DDBJ whole genome shotgun (WGS) entry which is preliminary data.</text>
</comment>
<protein>
    <submittedName>
        <fullName evidence="1">Uncharacterized protein</fullName>
    </submittedName>
</protein>
<sequence length="90" mass="9848">MLSLSGPVPSPPLYKDLAWQSFPPSKLALSVTHFLISTSRVFLSIIGWTREEWAIHIAGNTVVKSHCPDTKVQVLAFPATQPGLPIIINL</sequence>
<reference evidence="1 2" key="1">
    <citation type="journal article" date="2022" name="DNA Res.">
        <title>Chromosomal-level genome assembly of the orchid tree Bauhinia variegata (Leguminosae; Cercidoideae) supports the allotetraploid origin hypothesis of Bauhinia.</title>
        <authorList>
            <person name="Zhong Y."/>
            <person name="Chen Y."/>
            <person name="Zheng D."/>
            <person name="Pang J."/>
            <person name="Liu Y."/>
            <person name="Luo S."/>
            <person name="Meng S."/>
            <person name="Qian L."/>
            <person name="Wei D."/>
            <person name="Dai S."/>
            <person name="Zhou R."/>
        </authorList>
    </citation>
    <scope>NUCLEOTIDE SEQUENCE [LARGE SCALE GENOMIC DNA]</scope>
    <source>
        <strain evidence="1">BV-YZ2020</strain>
    </source>
</reference>
<organism evidence="1 2">
    <name type="scientific">Bauhinia variegata</name>
    <name type="common">Purple orchid tree</name>
    <name type="synonym">Phanera variegata</name>
    <dbReference type="NCBI Taxonomy" id="167791"/>
    <lineage>
        <taxon>Eukaryota</taxon>
        <taxon>Viridiplantae</taxon>
        <taxon>Streptophyta</taxon>
        <taxon>Embryophyta</taxon>
        <taxon>Tracheophyta</taxon>
        <taxon>Spermatophyta</taxon>
        <taxon>Magnoliopsida</taxon>
        <taxon>eudicotyledons</taxon>
        <taxon>Gunneridae</taxon>
        <taxon>Pentapetalae</taxon>
        <taxon>rosids</taxon>
        <taxon>fabids</taxon>
        <taxon>Fabales</taxon>
        <taxon>Fabaceae</taxon>
        <taxon>Cercidoideae</taxon>
        <taxon>Cercideae</taxon>
        <taxon>Bauhiniinae</taxon>
        <taxon>Bauhinia</taxon>
    </lineage>
</organism>
<gene>
    <name evidence="1" type="ORF">L6164_037504</name>
</gene>
<dbReference type="Proteomes" id="UP000828941">
    <property type="component" value="Chromosome 14"/>
</dbReference>
<keyword evidence="2" id="KW-1185">Reference proteome</keyword>
<evidence type="ECO:0000313" key="1">
    <source>
        <dbReference type="EMBL" id="KAI4297620.1"/>
    </source>
</evidence>
<dbReference type="EMBL" id="CM039439">
    <property type="protein sequence ID" value="KAI4297620.1"/>
    <property type="molecule type" value="Genomic_DNA"/>
</dbReference>